<dbReference type="InterPro" id="IPR036388">
    <property type="entry name" value="WH-like_DNA-bd_sf"/>
</dbReference>
<evidence type="ECO:0000256" key="1">
    <source>
        <dbReference type="ARBA" id="ARBA00023015"/>
    </source>
</evidence>
<evidence type="ECO:0000256" key="3">
    <source>
        <dbReference type="ARBA" id="ARBA00023163"/>
    </source>
</evidence>
<protein>
    <submittedName>
        <fullName evidence="4">Uncharacterized protein</fullName>
    </submittedName>
</protein>
<dbReference type="InterPro" id="IPR002577">
    <property type="entry name" value="HTH_HxlR"/>
</dbReference>
<sequence>MKDTTQDRQPWLDPVTGTCPVGETLRLLGGKHGPSVLHCLMAGEMHFLELTRALDGISRKVLTAQLQEFERSGLVARIEKHDARRRVGYSLTAKGADLGAILSQLYDWSQAHRDQTAMR</sequence>
<gene>
    <name evidence="4" type="ORF">SUH3_01640</name>
</gene>
<organism evidence="4 5">
    <name type="scientific">Pseudosulfitobacter pseudonitzschiae</name>
    <dbReference type="NCBI Taxonomy" id="1402135"/>
    <lineage>
        <taxon>Bacteria</taxon>
        <taxon>Pseudomonadati</taxon>
        <taxon>Pseudomonadota</taxon>
        <taxon>Alphaproteobacteria</taxon>
        <taxon>Rhodobacterales</taxon>
        <taxon>Roseobacteraceae</taxon>
        <taxon>Pseudosulfitobacter</taxon>
    </lineage>
</organism>
<keyword evidence="2" id="KW-0238">DNA-binding</keyword>
<name>A0A073J6X2_9RHOB</name>
<reference evidence="4 5" key="1">
    <citation type="submission" date="2014-01" db="EMBL/GenBank/DDBJ databases">
        <title>Sulfitobacter sp. H3 (MCCC 1A00686) Genome Sequencing.</title>
        <authorList>
            <person name="Lai Q."/>
            <person name="Hong Z."/>
        </authorList>
    </citation>
    <scope>NUCLEOTIDE SEQUENCE [LARGE SCALE GENOMIC DNA]</scope>
    <source>
        <strain evidence="4 5">H3</strain>
    </source>
</reference>
<keyword evidence="3" id="KW-0804">Transcription</keyword>
<evidence type="ECO:0000313" key="5">
    <source>
        <dbReference type="Proteomes" id="UP000027746"/>
    </source>
</evidence>
<dbReference type="Gene3D" id="1.10.10.10">
    <property type="entry name" value="Winged helix-like DNA-binding domain superfamily/Winged helix DNA-binding domain"/>
    <property type="match status" value="1"/>
</dbReference>
<dbReference type="EMBL" id="JAMD01000001">
    <property type="protein sequence ID" value="KEJ97714.1"/>
    <property type="molecule type" value="Genomic_DNA"/>
</dbReference>
<dbReference type="GO" id="GO:0003677">
    <property type="term" value="F:DNA binding"/>
    <property type="evidence" value="ECO:0007669"/>
    <property type="project" value="UniProtKB-KW"/>
</dbReference>
<dbReference type="PANTHER" id="PTHR33204:SF37">
    <property type="entry name" value="HTH-TYPE TRANSCRIPTIONAL REGULATOR YODB"/>
    <property type="match status" value="1"/>
</dbReference>
<evidence type="ECO:0000256" key="2">
    <source>
        <dbReference type="ARBA" id="ARBA00023125"/>
    </source>
</evidence>
<dbReference type="Pfam" id="PF01638">
    <property type="entry name" value="HxlR"/>
    <property type="match status" value="1"/>
</dbReference>
<dbReference type="OrthoDB" id="9800350at2"/>
<dbReference type="PROSITE" id="PS51118">
    <property type="entry name" value="HTH_HXLR"/>
    <property type="match status" value="1"/>
</dbReference>
<keyword evidence="5" id="KW-1185">Reference proteome</keyword>
<proteinExistence type="predicted"/>
<dbReference type="Proteomes" id="UP000027746">
    <property type="component" value="Unassembled WGS sequence"/>
</dbReference>
<dbReference type="AlphaFoldDB" id="A0A073J6X2"/>
<accession>A0A073J6X2</accession>
<evidence type="ECO:0000313" key="4">
    <source>
        <dbReference type="EMBL" id="KEJ97714.1"/>
    </source>
</evidence>
<dbReference type="GeneID" id="68870253"/>
<comment type="caution">
    <text evidence="4">The sequence shown here is derived from an EMBL/GenBank/DDBJ whole genome shotgun (WGS) entry which is preliminary data.</text>
</comment>
<keyword evidence="1" id="KW-0805">Transcription regulation</keyword>
<dbReference type="RefSeq" id="WP_073194113.1">
    <property type="nucleotide sequence ID" value="NZ_CP054599.1"/>
</dbReference>
<dbReference type="PANTHER" id="PTHR33204">
    <property type="entry name" value="TRANSCRIPTIONAL REGULATOR, MARR FAMILY"/>
    <property type="match status" value="1"/>
</dbReference>
<dbReference type="SUPFAM" id="SSF46785">
    <property type="entry name" value="Winged helix' DNA-binding domain"/>
    <property type="match status" value="1"/>
</dbReference>
<dbReference type="InterPro" id="IPR036390">
    <property type="entry name" value="WH_DNA-bd_sf"/>
</dbReference>